<evidence type="ECO:0000313" key="2">
    <source>
        <dbReference type="EMBL" id="SOD52648.1"/>
    </source>
</evidence>
<protein>
    <submittedName>
        <fullName evidence="2">Uncharacterized protein</fullName>
    </submittedName>
</protein>
<keyword evidence="3" id="KW-1185">Reference proteome</keyword>
<feature type="compositionally biased region" description="Basic and acidic residues" evidence="1">
    <location>
        <begin position="1"/>
        <end position="10"/>
    </location>
</feature>
<gene>
    <name evidence="2" type="ORF">SAMN06296416_10211</name>
</gene>
<feature type="region of interest" description="Disordered" evidence="1">
    <location>
        <begin position="1"/>
        <end position="57"/>
    </location>
</feature>
<organism evidence="2 3">
    <name type="scientific">Pseudoxanthomonas wuyuanensis</name>
    <dbReference type="NCBI Taxonomy" id="1073196"/>
    <lineage>
        <taxon>Bacteria</taxon>
        <taxon>Pseudomonadati</taxon>
        <taxon>Pseudomonadota</taxon>
        <taxon>Gammaproteobacteria</taxon>
        <taxon>Lysobacterales</taxon>
        <taxon>Lysobacteraceae</taxon>
        <taxon>Pseudoxanthomonas</taxon>
    </lineage>
</organism>
<name>A0A286D1W3_9GAMM</name>
<feature type="compositionally biased region" description="Low complexity" evidence="1">
    <location>
        <begin position="44"/>
        <end position="57"/>
    </location>
</feature>
<evidence type="ECO:0000256" key="1">
    <source>
        <dbReference type="SAM" id="MobiDB-lite"/>
    </source>
</evidence>
<dbReference type="EMBL" id="OCND01000002">
    <property type="protein sequence ID" value="SOD52648.1"/>
    <property type="molecule type" value="Genomic_DNA"/>
</dbReference>
<dbReference type="AlphaFoldDB" id="A0A286D1W3"/>
<dbReference type="Proteomes" id="UP000219374">
    <property type="component" value="Unassembled WGS sequence"/>
</dbReference>
<reference evidence="2 3" key="1">
    <citation type="submission" date="2017-09" db="EMBL/GenBank/DDBJ databases">
        <authorList>
            <person name="Ehlers B."/>
            <person name="Leendertz F.H."/>
        </authorList>
    </citation>
    <scope>NUCLEOTIDE SEQUENCE [LARGE SCALE GENOMIC DNA]</scope>
    <source>
        <strain evidence="2 3">CGMCC 1.10978</strain>
    </source>
</reference>
<evidence type="ECO:0000313" key="3">
    <source>
        <dbReference type="Proteomes" id="UP000219374"/>
    </source>
</evidence>
<accession>A0A286D1W3</accession>
<sequence>MKSDSTDDSPHAAPTIMPTMFRNENPMNETRPAGGRWRAGGAGTALNAGTEGIRAHA</sequence>
<proteinExistence type="predicted"/>